<gene>
    <name evidence="2" type="ORF">ACFQ3W_18410</name>
</gene>
<proteinExistence type="predicted"/>
<dbReference type="EMBL" id="JBHTLM010000015">
    <property type="protein sequence ID" value="MFD1178252.1"/>
    <property type="molecule type" value="Genomic_DNA"/>
</dbReference>
<dbReference type="Gene3D" id="3.40.190.10">
    <property type="entry name" value="Periplasmic binding protein-like II"/>
    <property type="match status" value="2"/>
</dbReference>
<evidence type="ECO:0000256" key="1">
    <source>
        <dbReference type="SAM" id="SignalP"/>
    </source>
</evidence>
<keyword evidence="1" id="KW-0732">Signal</keyword>
<organism evidence="2 3">
    <name type="scientific">Paenibacillus puldeungensis</name>
    <dbReference type="NCBI Taxonomy" id="696536"/>
    <lineage>
        <taxon>Bacteria</taxon>
        <taxon>Bacillati</taxon>
        <taxon>Bacillota</taxon>
        <taxon>Bacilli</taxon>
        <taxon>Bacillales</taxon>
        <taxon>Paenibacillaceae</taxon>
        <taxon>Paenibacillus</taxon>
    </lineage>
</organism>
<dbReference type="PANTHER" id="PTHR43649:SF14">
    <property type="entry name" value="BLR3389 PROTEIN"/>
    <property type="match status" value="1"/>
</dbReference>
<feature type="chain" id="PRO_5046597268" evidence="1">
    <location>
        <begin position="26"/>
        <end position="462"/>
    </location>
</feature>
<sequence length="462" mass="50426">MKVNKSRIALILTFCSILLFVSACSGSGTNKAKDSEGTKDATKEVTISFRSTGSDDALNTYFKSGLVEKFESENPGIKIKLAPILASEGDYFSKVVLQMKSEDTAPDIVAEDTSIIKSDAQAGYLEPLDSKVTAWSDWNNITESLKEGVKGEDGSFYGIPATTDTRGLWYNKDLFKKAGLPVPWEPKNWEDVLNAARTIKSKLPDVTPMHMTVGKASGEGVTMQTLEMLLYGTQDQLYDFDTKKWIVNSPGLLDSFKFINQVFNVDKTGPSLQIALSGQAGSMAFEQLLPKDKMAIGLDGSWAGSAWFPTGPSPIDNVTDKMGFVAMPTQNGQDPGATTMSGGWAWSIPAKAKDKDEAWKFLQFIMNKENATKRVIAEGALSPRTDSVDVSGYLDRPFVKEAQSFVQYAHFRPTNDKYASVSTQLQGIVESIASGKLTPEDAVKQFKDSVSRVVGADQVEEK</sequence>
<name>A0ABW3S0D3_9BACL</name>
<dbReference type="PROSITE" id="PS51257">
    <property type="entry name" value="PROKAR_LIPOPROTEIN"/>
    <property type="match status" value="1"/>
</dbReference>
<dbReference type="PANTHER" id="PTHR43649">
    <property type="entry name" value="ARABINOSE-BINDING PROTEIN-RELATED"/>
    <property type="match status" value="1"/>
</dbReference>
<dbReference type="Proteomes" id="UP001597262">
    <property type="component" value="Unassembled WGS sequence"/>
</dbReference>
<keyword evidence="3" id="KW-1185">Reference proteome</keyword>
<dbReference type="InterPro" id="IPR006059">
    <property type="entry name" value="SBP"/>
</dbReference>
<dbReference type="RefSeq" id="WP_379320698.1">
    <property type="nucleotide sequence ID" value="NZ_JBHTLM010000015.1"/>
</dbReference>
<protein>
    <submittedName>
        <fullName evidence="2">Extracellular solute-binding protein</fullName>
    </submittedName>
</protein>
<accession>A0ABW3S0D3</accession>
<feature type="signal peptide" evidence="1">
    <location>
        <begin position="1"/>
        <end position="25"/>
    </location>
</feature>
<comment type="caution">
    <text evidence="2">The sequence shown here is derived from an EMBL/GenBank/DDBJ whole genome shotgun (WGS) entry which is preliminary data.</text>
</comment>
<dbReference type="Pfam" id="PF01547">
    <property type="entry name" value="SBP_bac_1"/>
    <property type="match status" value="1"/>
</dbReference>
<evidence type="ECO:0000313" key="2">
    <source>
        <dbReference type="EMBL" id="MFD1178252.1"/>
    </source>
</evidence>
<dbReference type="SUPFAM" id="SSF53850">
    <property type="entry name" value="Periplasmic binding protein-like II"/>
    <property type="match status" value="1"/>
</dbReference>
<dbReference type="InterPro" id="IPR050490">
    <property type="entry name" value="Bact_solute-bd_prot1"/>
</dbReference>
<reference evidence="3" key="1">
    <citation type="journal article" date="2019" name="Int. J. Syst. Evol. Microbiol.">
        <title>The Global Catalogue of Microorganisms (GCM) 10K type strain sequencing project: providing services to taxonomists for standard genome sequencing and annotation.</title>
        <authorList>
            <consortium name="The Broad Institute Genomics Platform"/>
            <consortium name="The Broad Institute Genome Sequencing Center for Infectious Disease"/>
            <person name="Wu L."/>
            <person name="Ma J."/>
        </authorList>
    </citation>
    <scope>NUCLEOTIDE SEQUENCE [LARGE SCALE GENOMIC DNA]</scope>
    <source>
        <strain evidence="3">CCUG 59189</strain>
    </source>
</reference>
<evidence type="ECO:0000313" key="3">
    <source>
        <dbReference type="Proteomes" id="UP001597262"/>
    </source>
</evidence>